<feature type="transmembrane region" description="Helical" evidence="1">
    <location>
        <begin position="44"/>
        <end position="64"/>
    </location>
</feature>
<protein>
    <recommendedName>
        <fullName evidence="4">Gustatory receptor</fullName>
    </recommendedName>
</protein>
<comment type="caution">
    <text evidence="2">The sequence shown here is derived from an EMBL/GenBank/DDBJ whole genome shotgun (WGS) entry which is preliminary data.</text>
</comment>
<name>A0A226DVQ5_FOLCA</name>
<keyword evidence="1" id="KW-0812">Transmembrane</keyword>
<sequence>MSKITILRSVKRHLKLGDYFPATFVTWDEKLGKIKLITKRKSKIVHAGTILQLVVVAVRIWSVVTKATSLIQRVIGIAITSLTLIPFLLRFELSGDYVPAQFLNFIFTSKEALIVVSLTQFPIFGVLPFAVPCQPKVVSSILRREQAVLEFCPFYKTCTLIFLAIVESVVSMQVGLGATYYVIIELLTGVIFLWIECQVFIRKCEAGLTSQIEYRKVQMFEKILNACTRNTIFLKTALLTPSLQIFVSFAVITMHLSNQVDSLVTAMFLLIYLFDLAFTLQIFSSAAKVNTASRKWIKSCKGKNTKKIERKIHKSLAPLRLMFGNNFVEVLTPLASKPDKIHLTCARLLNMDLGIRCRGHSDFVVLILGVIMVAVLNAADCLLQRDDKFGIFTPNMTFKPPPTVSFLFTTLDNFSVPNFAFLRTAFSKL</sequence>
<evidence type="ECO:0000313" key="2">
    <source>
        <dbReference type="EMBL" id="OXA49333.1"/>
    </source>
</evidence>
<evidence type="ECO:0000313" key="3">
    <source>
        <dbReference type="Proteomes" id="UP000198287"/>
    </source>
</evidence>
<dbReference type="EMBL" id="LNIX01000010">
    <property type="protein sequence ID" value="OXA49333.1"/>
    <property type="molecule type" value="Genomic_DNA"/>
</dbReference>
<feature type="transmembrane region" description="Helical" evidence="1">
    <location>
        <begin position="262"/>
        <end position="283"/>
    </location>
</feature>
<feature type="transmembrane region" description="Helical" evidence="1">
    <location>
        <begin position="232"/>
        <end position="256"/>
    </location>
</feature>
<feature type="transmembrane region" description="Helical" evidence="1">
    <location>
        <begin position="70"/>
        <end position="91"/>
    </location>
</feature>
<organism evidence="2 3">
    <name type="scientific">Folsomia candida</name>
    <name type="common">Springtail</name>
    <dbReference type="NCBI Taxonomy" id="158441"/>
    <lineage>
        <taxon>Eukaryota</taxon>
        <taxon>Metazoa</taxon>
        <taxon>Ecdysozoa</taxon>
        <taxon>Arthropoda</taxon>
        <taxon>Hexapoda</taxon>
        <taxon>Collembola</taxon>
        <taxon>Entomobryomorpha</taxon>
        <taxon>Isotomoidea</taxon>
        <taxon>Isotomidae</taxon>
        <taxon>Proisotominae</taxon>
        <taxon>Folsomia</taxon>
    </lineage>
</organism>
<dbReference type="Proteomes" id="UP000198287">
    <property type="component" value="Unassembled WGS sequence"/>
</dbReference>
<accession>A0A226DVQ5</accession>
<feature type="transmembrane region" description="Helical" evidence="1">
    <location>
        <begin position="178"/>
        <end position="195"/>
    </location>
</feature>
<gene>
    <name evidence="2" type="ORF">Fcan01_15411</name>
</gene>
<proteinExistence type="predicted"/>
<feature type="transmembrane region" description="Helical" evidence="1">
    <location>
        <begin position="363"/>
        <end position="379"/>
    </location>
</feature>
<keyword evidence="1" id="KW-0472">Membrane</keyword>
<keyword evidence="1" id="KW-1133">Transmembrane helix</keyword>
<evidence type="ECO:0008006" key="4">
    <source>
        <dbReference type="Google" id="ProtNLM"/>
    </source>
</evidence>
<evidence type="ECO:0000256" key="1">
    <source>
        <dbReference type="SAM" id="Phobius"/>
    </source>
</evidence>
<keyword evidence="3" id="KW-1185">Reference proteome</keyword>
<dbReference type="OrthoDB" id="8297494at2759"/>
<reference evidence="2 3" key="1">
    <citation type="submission" date="2015-12" db="EMBL/GenBank/DDBJ databases">
        <title>The genome of Folsomia candida.</title>
        <authorList>
            <person name="Faddeeva A."/>
            <person name="Derks M.F."/>
            <person name="Anvar Y."/>
            <person name="Smit S."/>
            <person name="Van Straalen N."/>
            <person name="Roelofs D."/>
        </authorList>
    </citation>
    <scope>NUCLEOTIDE SEQUENCE [LARGE SCALE GENOMIC DNA]</scope>
    <source>
        <strain evidence="2 3">VU population</strain>
        <tissue evidence="2">Whole body</tissue>
    </source>
</reference>
<dbReference type="AlphaFoldDB" id="A0A226DVQ5"/>
<feature type="transmembrane region" description="Helical" evidence="1">
    <location>
        <begin position="112"/>
        <end position="131"/>
    </location>
</feature>